<feature type="region of interest" description="Disordered" evidence="2">
    <location>
        <begin position="88"/>
        <end position="229"/>
    </location>
</feature>
<gene>
    <name evidence="4" type="ORF">K457DRAFT_31324</name>
</gene>
<evidence type="ECO:0000313" key="4">
    <source>
        <dbReference type="EMBL" id="OAQ30821.1"/>
    </source>
</evidence>
<dbReference type="OrthoDB" id="5970at2759"/>
<dbReference type="Pfam" id="PF00076">
    <property type="entry name" value="RRM_1"/>
    <property type="match status" value="1"/>
</dbReference>
<dbReference type="InterPro" id="IPR000504">
    <property type="entry name" value="RRM_dom"/>
</dbReference>
<dbReference type="SMART" id="SM00360">
    <property type="entry name" value="RRM"/>
    <property type="match status" value="1"/>
</dbReference>
<evidence type="ECO:0000313" key="5">
    <source>
        <dbReference type="Proteomes" id="UP000078512"/>
    </source>
</evidence>
<dbReference type="PROSITE" id="PS50102">
    <property type="entry name" value="RRM"/>
    <property type="match status" value="1"/>
</dbReference>
<feature type="compositionally biased region" description="Low complexity" evidence="2">
    <location>
        <begin position="207"/>
        <end position="220"/>
    </location>
</feature>
<dbReference type="Proteomes" id="UP000078512">
    <property type="component" value="Unassembled WGS sequence"/>
</dbReference>
<dbReference type="STRING" id="1314771.A0A197K2A1"/>
<dbReference type="InterPro" id="IPR050907">
    <property type="entry name" value="SRSF"/>
</dbReference>
<dbReference type="SUPFAM" id="SSF54928">
    <property type="entry name" value="RNA-binding domain, RBD"/>
    <property type="match status" value="1"/>
</dbReference>
<feature type="domain" description="RRM" evidence="3">
    <location>
        <begin position="5"/>
        <end position="82"/>
    </location>
</feature>
<evidence type="ECO:0000256" key="2">
    <source>
        <dbReference type="SAM" id="MobiDB-lite"/>
    </source>
</evidence>
<proteinExistence type="predicted"/>
<dbReference type="InterPro" id="IPR012677">
    <property type="entry name" value="Nucleotide-bd_a/b_plait_sf"/>
</dbReference>
<dbReference type="PANTHER" id="PTHR23147">
    <property type="entry name" value="SERINE/ARGININE RICH SPLICING FACTOR"/>
    <property type="match status" value="1"/>
</dbReference>
<reference evidence="4 5" key="1">
    <citation type="submission" date="2016-05" db="EMBL/GenBank/DDBJ databases">
        <title>Genome sequencing reveals origins of a unique bacterial endosymbiosis in the earliest lineages of terrestrial Fungi.</title>
        <authorList>
            <consortium name="DOE Joint Genome Institute"/>
            <person name="Uehling J."/>
            <person name="Gryganskyi A."/>
            <person name="Hameed K."/>
            <person name="Tschaplinski T."/>
            <person name="Misztal P."/>
            <person name="Wu S."/>
            <person name="Desiro A."/>
            <person name="Vande Pol N."/>
            <person name="Du Z.-Y."/>
            <person name="Zienkiewicz A."/>
            <person name="Zienkiewicz K."/>
            <person name="Morin E."/>
            <person name="Tisserant E."/>
            <person name="Splivallo R."/>
            <person name="Hainaut M."/>
            <person name="Henrissat B."/>
            <person name="Ohm R."/>
            <person name="Kuo A."/>
            <person name="Yan J."/>
            <person name="Lipzen A."/>
            <person name="Nolan M."/>
            <person name="Labutti K."/>
            <person name="Barry K."/>
            <person name="Goldstein A."/>
            <person name="Labbe J."/>
            <person name="Schadt C."/>
            <person name="Tuskan G."/>
            <person name="Grigoriev I."/>
            <person name="Martin F."/>
            <person name="Vilgalys R."/>
            <person name="Bonito G."/>
        </authorList>
    </citation>
    <scope>NUCLEOTIDE SEQUENCE [LARGE SCALE GENOMIC DNA]</scope>
    <source>
        <strain evidence="4 5">AG-77</strain>
    </source>
</reference>
<dbReference type="InterPro" id="IPR035979">
    <property type="entry name" value="RBD_domain_sf"/>
</dbReference>
<dbReference type="EMBL" id="KV442033">
    <property type="protein sequence ID" value="OAQ30821.1"/>
    <property type="molecule type" value="Genomic_DNA"/>
</dbReference>
<protein>
    <submittedName>
        <fullName evidence="4">RNA-binding domain-containing protein</fullName>
    </submittedName>
</protein>
<organism evidence="4 5">
    <name type="scientific">Linnemannia elongata AG-77</name>
    <dbReference type="NCBI Taxonomy" id="1314771"/>
    <lineage>
        <taxon>Eukaryota</taxon>
        <taxon>Fungi</taxon>
        <taxon>Fungi incertae sedis</taxon>
        <taxon>Mucoromycota</taxon>
        <taxon>Mortierellomycotina</taxon>
        <taxon>Mortierellomycetes</taxon>
        <taxon>Mortierellales</taxon>
        <taxon>Mortierellaceae</taxon>
        <taxon>Linnemannia</taxon>
    </lineage>
</organism>
<dbReference type="GO" id="GO:0003723">
    <property type="term" value="F:RNA binding"/>
    <property type="evidence" value="ECO:0007669"/>
    <property type="project" value="UniProtKB-UniRule"/>
</dbReference>
<feature type="compositionally biased region" description="Basic residues" evidence="2">
    <location>
        <begin position="95"/>
        <end position="124"/>
    </location>
</feature>
<evidence type="ECO:0000256" key="1">
    <source>
        <dbReference type="PROSITE-ProRule" id="PRU00176"/>
    </source>
</evidence>
<feature type="compositionally biased region" description="Basic and acidic residues" evidence="2">
    <location>
        <begin position="180"/>
        <end position="194"/>
    </location>
</feature>
<dbReference type="Gene3D" id="3.30.70.330">
    <property type="match status" value="1"/>
</dbReference>
<keyword evidence="5" id="KW-1185">Reference proteome</keyword>
<dbReference type="AlphaFoldDB" id="A0A197K2A1"/>
<sequence length="229" mass="26355">MTRQTTLFVSGFSTRTRARDLAYEFERYGPLIRCDIPAPRNSSSKPYAFVEFEDDRDAREAYYEMRDARFEGYRLDVQFAKNTPSASWRYEAGGSRRRSRSPRRGRSPPRRRRSPSPPRRRRSPSPRGRSPSPRGRRPRSPSPAGDRRRGSASRSPVRASQDRQAAREDDVNMSPARGSRSPERRSSKDERAVDSGRSMSPRRRSVSPRPRSISPRGRSITPRDRSMTP</sequence>
<accession>A0A197K2A1</accession>
<keyword evidence="1" id="KW-0694">RNA-binding</keyword>
<evidence type="ECO:0000259" key="3">
    <source>
        <dbReference type="PROSITE" id="PS50102"/>
    </source>
</evidence>
<feature type="compositionally biased region" description="Basic and acidic residues" evidence="2">
    <location>
        <begin position="160"/>
        <end position="170"/>
    </location>
</feature>
<name>A0A197K2A1_9FUNG</name>